<organism evidence="1 2">
    <name type="scientific">Dinghuibacter silviterrae</name>
    <dbReference type="NCBI Taxonomy" id="1539049"/>
    <lineage>
        <taxon>Bacteria</taxon>
        <taxon>Pseudomonadati</taxon>
        <taxon>Bacteroidota</taxon>
        <taxon>Chitinophagia</taxon>
        <taxon>Chitinophagales</taxon>
        <taxon>Chitinophagaceae</taxon>
        <taxon>Dinghuibacter</taxon>
    </lineage>
</organism>
<sequence>MNKNNIIAGAALTREDMQRIKGGLEPPLFWWYCTDQEVCSYENPNLCGFFDCTYLNSNCAGPDACSA</sequence>
<dbReference type="AlphaFoldDB" id="A0A4R8DMG8"/>
<dbReference type="RefSeq" id="WP_133989632.1">
    <property type="nucleotide sequence ID" value="NZ_SODV01000001.1"/>
</dbReference>
<evidence type="ECO:0000313" key="1">
    <source>
        <dbReference type="EMBL" id="TDW99153.1"/>
    </source>
</evidence>
<protein>
    <submittedName>
        <fullName evidence="1">Uncharacterized protein</fullName>
    </submittedName>
</protein>
<reference evidence="1 2" key="1">
    <citation type="submission" date="2019-03" db="EMBL/GenBank/DDBJ databases">
        <title>Genomic Encyclopedia of Type Strains, Phase IV (KMG-IV): sequencing the most valuable type-strain genomes for metagenomic binning, comparative biology and taxonomic classification.</title>
        <authorList>
            <person name="Goeker M."/>
        </authorList>
    </citation>
    <scope>NUCLEOTIDE SEQUENCE [LARGE SCALE GENOMIC DNA]</scope>
    <source>
        <strain evidence="1 2">DSM 100059</strain>
    </source>
</reference>
<evidence type="ECO:0000313" key="2">
    <source>
        <dbReference type="Proteomes" id="UP000294498"/>
    </source>
</evidence>
<accession>A0A4R8DMG8</accession>
<keyword evidence="2" id="KW-1185">Reference proteome</keyword>
<proteinExistence type="predicted"/>
<gene>
    <name evidence="1" type="ORF">EDB95_0161</name>
</gene>
<name>A0A4R8DMG8_9BACT</name>
<comment type="caution">
    <text evidence="1">The sequence shown here is derived from an EMBL/GenBank/DDBJ whole genome shotgun (WGS) entry which is preliminary data.</text>
</comment>
<dbReference type="Proteomes" id="UP000294498">
    <property type="component" value="Unassembled WGS sequence"/>
</dbReference>
<dbReference type="EMBL" id="SODV01000001">
    <property type="protein sequence ID" value="TDW99153.1"/>
    <property type="molecule type" value="Genomic_DNA"/>
</dbReference>